<dbReference type="AlphaFoldDB" id="A0AAJ6BG45"/>
<name>A0AAJ6BG45_9BACT</name>
<proteinExistence type="predicted"/>
<dbReference type="EMBL" id="CP119311">
    <property type="protein sequence ID" value="WEK34399.1"/>
    <property type="molecule type" value="Genomic_DNA"/>
</dbReference>
<accession>A0AAJ6BG45</accession>
<organism evidence="1 2">
    <name type="scientific">Candidatus Pseudobacter hemicellulosilyticus</name>
    <dbReference type="NCBI Taxonomy" id="3121375"/>
    <lineage>
        <taxon>Bacteria</taxon>
        <taxon>Pseudomonadati</taxon>
        <taxon>Bacteroidota</taxon>
        <taxon>Chitinophagia</taxon>
        <taxon>Chitinophagales</taxon>
        <taxon>Chitinophagaceae</taxon>
        <taxon>Pseudobacter</taxon>
    </lineage>
</organism>
<protein>
    <submittedName>
        <fullName evidence="1">Uncharacterized protein</fullName>
    </submittedName>
</protein>
<gene>
    <name evidence="1" type="ORF">P0Y53_18080</name>
</gene>
<dbReference type="Proteomes" id="UP001220610">
    <property type="component" value="Chromosome"/>
</dbReference>
<sequence length="250" mass="29842">MKIGIQLSYDKDLFPKNKLYELYSSYVKFTPVAFTKKYKSVPWKESKHIKQLRTYNDNDSIFVSDRNWNSFSSGLARSKSFRNISIEQDASLFLPANQDITDHIQEGFVTGYIYHETYTYVQSQISETTLFREDIEQEILDSIKQTPYKLDMFNKKRFDILYNPGRQVLTATTWLMPAWKMWLGEPFFRLCPKEKILQFPHATRIEELPNGIVFVQLFDNIADPYTVENKFRQWKWQEWIDFDQILASEE</sequence>
<reference evidence="1" key="1">
    <citation type="submission" date="2023-03" db="EMBL/GenBank/DDBJ databases">
        <title>Andean soil-derived lignocellulolytic bacterial consortium as a source of novel taxa and putative plastic-active enzymes.</title>
        <authorList>
            <person name="Diaz-Garcia L."/>
            <person name="Chuvochina M."/>
            <person name="Feuerriegel G."/>
            <person name="Bunk B."/>
            <person name="Sproer C."/>
            <person name="Streit W.R."/>
            <person name="Rodriguez L.M."/>
            <person name="Overmann J."/>
            <person name="Jimenez D.J."/>
        </authorList>
    </citation>
    <scope>NUCLEOTIDE SEQUENCE</scope>
    <source>
        <strain evidence="1">MAG 7</strain>
    </source>
</reference>
<evidence type="ECO:0000313" key="2">
    <source>
        <dbReference type="Proteomes" id="UP001220610"/>
    </source>
</evidence>
<evidence type="ECO:0000313" key="1">
    <source>
        <dbReference type="EMBL" id="WEK34399.1"/>
    </source>
</evidence>